<dbReference type="EMBL" id="JACGWJ010000008">
    <property type="protein sequence ID" value="KAL0403571.1"/>
    <property type="molecule type" value="Genomic_DNA"/>
</dbReference>
<protein>
    <submittedName>
        <fullName evidence="4">RNA-binding protein</fullName>
    </submittedName>
</protein>
<evidence type="ECO:0000313" key="4">
    <source>
        <dbReference type="EMBL" id="KAL0403571.1"/>
    </source>
</evidence>
<dbReference type="GO" id="GO:0005730">
    <property type="term" value="C:nucleolus"/>
    <property type="evidence" value="ECO:0007669"/>
    <property type="project" value="UniProtKB-SubCell"/>
</dbReference>
<dbReference type="SUPFAM" id="SSF54928">
    <property type="entry name" value="RNA-binding domain, RBD"/>
    <property type="match status" value="1"/>
</dbReference>
<gene>
    <name evidence="4" type="ORF">Sradi_1997900</name>
</gene>
<keyword evidence="2" id="KW-0694">RNA-binding</keyword>
<keyword evidence="3" id="KW-0539">Nucleus</keyword>
<evidence type="ECO:0000256" key="3">
    <source>
        <dbReference type="ARBA" id="ARBA00023242"/>
    </source>
</evidence>
<dbReference type="AlphaFoldDB" id="A0AAW2TIT4"/>
<dbReference type="PANTHER" id="PTHR46754">
    <property type="entry name" value="MKI67 FHA DOMAIN-INTERACTING NUCLEOLAR PHOSPHOPROTEIN"/>
    <property type="match status" value="1"/>
</dbReference>
<evidence type="ECO:0000256" key="1">
    <source>
        <dbReference type="ARBA" id="ARBA00004604"/>
    </source>
</evidence>
<proteinExistence type="predicted"/>
<evidence type="ECO:0000256" key="2">
    <source>
        <dbReference type="ARBA" id="ARBA00022884"/>
    </source>
</evidence>
<comment type="caution">
    <text evidence="4">The sequence shown here is derived from an EMBL/GenBank/DDBJ whole genome shotgun (WGS) entry which is preliminary data.</text>
</comment>
<comment type="subcellular location">
    <subcellularLocation>
        <location evidence="1">Nucleus</location>
        <location evidence="1">Nucleolus</location>
    </subcellularLocation>
</comment>
<dbReference type="InterPro" id="IPR035979">
    <property type="entry name" value="RBD_domain_sf"/>
</dbReference>
<sequence>MGASDANWIAFPLSDIATDIRFYALFICCASEGYLSANPSLAWGLNALDLAICGIMLFIFDCLDYLSWLLNLLPPKVTWKSKHFGFIEFESPEVARVVEECMHNYLMYEHLLQVRVVPPAQVHPKLWKGVNRWYQPLDWVQIERKRHDKVGCIQPLQRRLSLMRNRSFQA</sequence>
<dbReference type="GO" id="GO:0003723">
    <property type="term" value="F:RNA binding"/>
    <property type="evidence" value="ECO:0007669"/>
    <property type="project" value="UniProtKB-KW"/>
</dbReference>
<accession>A0AAW2TIT4</accession>
<reference evidence="4" key="2">
    <citation type="journal article" date="2024" name="Plant">
        <title>Genomic evolution and insights into agronomic trait innovations of Sesamum species.</title>
        <authorList>
            <person name="Miao H."/>
            <person name="Wang L."/>
            <person name="Qu L."/>
            <person name="Liu H."/>
            <person name="Sun Y."/>
            <person name="Le M."/>
            <person name="Wang Q."/>
            <person name="Wei S."/>
            <person name="Zheng Y."/>
            <person name="Lin W."/>
            <person name="Duan Y."/>
            <person name="Cao H."/>
            <person name="Xiong S."/>
            <person name="Wang X."/>
            <person name="Wei L."/>
            <person name="Li C."/>
            <person name="Ma Q."/>
            <person name="Ju M."/>
            <person name="Zhao R."/>
            <person name="Li G."/>
            <person name="Mu C."/>
            <person name="Tian Q."/>
            <person name="Mei H."/>
            <person name="Zhang T."/>
            <person name="Gao T."/>
            <person name="Zhang H."/>
        </authorList>
    </citation>
    <scope>NUCLEOTIDE SEQUENCE</scope>
    <source>
        <strain evidence="4">G02</strain>
    </source>
</reference>
<organism evidence="4">
    <name type="scientific">Sesamum radiatum</name>
    <name type="common">Black benniseed</name>
    <dbReference type="NCBI Taxonomy" id="300843"/>
    <lineage>
        <taxon>Eukaryota</taxon>
        <taxon>Viridiplantae</taxon>
        <taxon>Streptophyta</taxon>
        <taxon>Embryophyta</taxon>
        <taxon>Tracheophyta</taxon>
        <taxon>Spermatophyta</taxon>
        <taxon>Magnoliopsida</taxon>
        <taxon>eudicotyledons</taxon>
        <taxon>Gunneridae</taxon>
        <taxon>Pentapetalae</taxon>
        <taxon>asterids</taxon>
        <taxon>lamiids</taxon>
        <taxon>Lamiales</taxon>
        <taxon>Pedaliaceae</taxon>
        <taxon>Sesamum</taxon>
    </lineage>
</organism>
<name>A0AAW2TIT4_SESRA</name>
<reference evidence="4" key="1">
    <citation type="submission" date="2020-06" db="EMBL/GenBank/DDBJ databases">
        <authorList>
            <person name="Li T."/>
            <person name="Hu X."/>
            <person name="Zhang T."/>
            <person name="Song X."/>
            <person name="Zhang H."/>
            <person name="Dai N."/>
            <person name="Sheng W."/>
            <person name="Hou X."/>
            <person name="Wei L."/>
        </authorList>
    </citation>
    <scope>NUCLEOTIDE SEQUENCE</scope>
    <source>
        <strain evidence="4">G02</strain>
        <tissue evidence="4">Leaf</tissue>
    </source>
</reference>